<dbReference type="Pfam" id="PF13649">
    <property type="entry name" value="Methyltransf_25"/>
    <property type="match status" value="1"/>
</dbReference>
<feature type="domain" description="Methyltransferase" evidence="1">
    <location>
        <begin position="41"/>
        <end position="134"/>
    </location>
</feature>
<dbReference type="GO" id="GO:0008168">
    <property type="term" value="F:methyltransferase activity"/>
    <property type="evidence" value="ECO:0007669"/>
    <property type="project" value="UniProtKB-KW"/>
</dbReference>
<dbReference type="RefSeq" id="WP_003001117.1">
    <property type="nucleotide sequence ID" value="NZ_AOHC02000026.1"/>
</dbReference>
<protein>
    <submittedName>
        <fullName evidence="2">Methyltransferase domain protein</fullName>
    </submittedName>
</protein>
<dbReference type="InterPro" id="IPR029063">
    <property type="entry name" value="SAM-dependent_MTases_sf"/>
</dbReference>
<dbReference type="AlphaFoldDB" id="N1WGL5"/>
<evidence type="ECO:0000313" key="3">
    <source>
        <dbReference type="Proteomes" id="UP000012313"/>
    </source>
</evidence>
<organism evidence="2 3">
    <name type="scientific">Leptospira weilii serovar Ranarum str. ICFT</name>
    <dbReference type="NCBI Taxonomy" id="1218598"/>
    <lineage>
        <taxon>Bacteria</taxon>
        <taxon>Pseudomonadati</taxon>
        <taxon>Spirochaetota</taxon>
        <taxon>Spirochaetia</taxon>
        <taxon>Leptospirales</taxon>
        <taxon>Leptospiraceae</taxon>
        <taxon>Leptospira</taxon>
    </lineage>
</organism>
<sequence length="194" mass="22306">MTLMSKVRDSGMPGEEYWESLFSVDDIIHKMRINSEIFNLVEIGFGYGTFTVPMAKMIKGKLFAFDIEGELSENFSKRLNSNNIKNTEYKIQDVLTQGTGLGDSDVDYFALFNIMHHEHPEQFLKEAFRVLKPGALCGIIHWRSDITTPRGPSLDIRPKPEFIEFLLVNNGFEIEENKILLEPYHFGIIGRKKL</sequence>
<keyword evidence="2" id="KW-0808">Transferase</keyword>
<keyword evidence="2" id="KW-0489">Methyltransferase</keyword>
<dbReference type="Gene3D" id="3.40.50.150">
    <property type="entry name" value="Vaccinia Virus protein VP39"/>
    <property type="match status" value="1"/>
</dbReference>
<dbReference type="EMBL" id="AOHC02000026">
    <property type="protein sequence ID" value="EMY78100.1"/>
    <property type="molecule type" value="Genomic_DNA"/>
</dbReference>
<keyword evidence="3" id="KW-1185">Reference proteome</keyword>
<dbReference type="SUPFAM" id="SSF53335">
    <property type="entry name" value="S-adenosyl-L-methionine-dependent methyltransferases"/>
    <property type="match status" value="1"/>
</dbReference>
<accession>N1WGL5</accession>
<dbReference type="GO" id="GO:0032259">
    <property type="term" value="P:methylation"/>
    <property type="evidence" value="ECO:0007669"/>
    <property type="project" value="UniProtKB-KW"/>
</dbReference>
<dbReference type="STRING" id="1218598.LEP1GSC060_1835"/>
<dbReference type="Proteomes" id="UP000012313">
    <property type="component" value="Unassembled WGS sequence"/>
</dbReference>
<proteinExistence type="predicted"/>
<comment type="caution">
    <text evidence="2">The sequence shown here is derived from an EMBL/GenBank/DDBJ whole genome shotgun (WGS) entry which is preliminary data.</text>
</comment>
<gene>
    <name evidence="2" type="ORF">LEP1GSC060_1835</name>
</gene>
<evidence type="ECO:0000313" key="2">
    <source>
        <dbReference type="EMBL" id="EMY78100.1"/>
    </source>
</evidence>
<dbReference type="InterPro" id="IPR041698">
    <property type="entry name" value="Methyltransf_25"/>
</dbReference>
<reference evidence="2" key="1">
    <citation type="submission" date="2013-03" db="EMBL/GenBank/DDBJ databases">
        <authorList>
            <person name="Harkins D.M."/>
            <person name="Durkin A.S."/>
            <person name="Brinkac L.M."/>
            <person name="Haft D.H."/>
            <person name="Selengut J.D."/>
            <person name="Sanka R."/>
            <person name="DePew J."/>
            <person name="Purushe J."/>
            <person name="Hartskeerl R.A."/>
            <person name="Ahmed A."/>
            <person name="van der Linden H."/>
            <person name="Goris M.G.A."/>
            <person name="Vinetz J.M."/>
            <person name="Sutton G.G."/>
            <person name="Nierman W.C."/>
            <person name="Fouts D.E."/>
        </authorList>
    </citation>
    <scope>NUCLEOTIDE SEQUENCE [LARGE SCALE GENOMIC DNA]</scope>
    <source>
        <strain evidence="2">ICFT</strain>
    </source>
</reference>
<evidence type="ECO:0000259" key="1">
    <source>
        <dbReference type="Pfam" id="PF13649"/>
    </source>
</evidence>
<dbReference type="CDD" id="cd02440">
    <property type="entry name" value="AdoMet_MTases"/>
    <property type="match status" value="1"/>
</dbReference>
<name>N1WGL5_9LEPT</name>